<dbReference type="EMBL" id="JWIT01000048">
    <property type="protein sequence ID" value="KJF70104.1"/>
    <property type="molecule type" value="Genomic_DNA"/>
</dbReference>
<reference evidence="2 3" key="1">
    <citation type="submission" date="2014-12" db="EMBL/GenBank/DDBJ databases">
        <authorList>
            <person name="Kuzmanovic N."/>
            <person name="Pulawska J."/>
            <person name="Obradovic A."/>
        </authorList>
    </citation>
    <scope>NUCLEOTIDE SEQUENCE [LARGE SCALE GENOMIC DNA]</scope>
    <source>
        <strain evidence="2 3">KFB 330</strain>
    </source>
</reference>
<evidence type="ECO:0000256" key="1">
    <source>
        <dbReference type="SAM" id="SignalP"/>
    </source>
</evidence>
<comment type="caution">
    <text evidence="2">The sequence shown here is derived from an EMBL/GenBank/DDBJ whole genome shotgun (WGS) entry which is preliminary data.</text>
</comment>
<proteinExistence type="predicted"/>
<feature type="signal peptide" evidence="1">
    <location>
        <begin position="1"/>
        <end position="26"/>
    </location>
</feature>
<keyword evidence="3" id="KW-1185">Reference proteome</keyword>
<gene>
    <name evidence="2" type="ORF">RP75_28330</name>
</gene>
<accession>A0ABR5CZI2</accession>
<dbReference type="RefSeq" id="WP_045024770.1">
    <property type="nucleotide sequence ID" value="NZ_CP166104.1"/>
</dbReference>
<protein>
    <submittedName>
        <fullName evidence="2">Uncharacterized protein</fullName>
    </submittedName>
</protein>
<evidence type="ECO:0000313" key="2">
    <source>
        <dbReference type="EMBL" id="KJF70104.1"/>
    </source>
</evidence>
<dbReference type="Proteomes" id="UP000032564">
    <property type="component" value="Unassembled WGS sequence"/>
</dbReference>
<feature type="chain" id="PRO_5047090763" evidence="1">
    <location>
        <begin position="27"/>
        <end position="219"/>
    </location>
</feature>
<sequence>MPLRISISKLLPLFAGCMICVSTAHADEAELIWKPVKNSDRSYTARIGAKLPVDTPIRAGLEMGMSASKTGQLVDTPVRLWGNVTLLAEQLPGVSLARDVGVLFNALTGSSSVSMTTRQKRIVTPELDIEANRNFTVRYDGTAQQWNGLDVSQSLRLSRAETGTAFVLTGASRNSFNEFSSGVAVEQKIGDHLTVRGTLDQGYADQFRPGVSARYSIRW</sequence>
<evidence type="ECO:0000313" key="3">
    <source>
        <dbReference type="Proteomes" id="UP000032564"/>
    </source>
</evidence>
<name>A0ABR5CZI2_9HYPH</name>
<organism evidence="2 3">
    <name type="scientific">Agrobacterium arsenijevicii</name>
    <dbReference type="NCBI Taxonomy" id="1585697"/>
    <lineage>
        <taxon>Bacteria</taxon>
        <taxon>Pseudomonadati</taxon>
        <taxon>Pseudomonadota</taxon>
        <taxon>Alphaproteobacteria</taxon>
        <taxon>Hyphomicrobiales</taxon>
        <taxon>Rhizobiaceae</taxon>
        <taxon>Rhizobium/Agrobacterium group</taxon>
        <taxon>Agrobacterium</taxon>
    </lineage>
</organism>
<keyword evidence="1" id="KW-0732">Signal</keyword>